<accession>A0A4D7B5P2</accession>
<feature type="region of interest" description="Disordered" evidence="1">
    <location>
        <begin position="229"/>
        <end position="251"/>
    </location>
</feature>
<feature type="compositionally biased region" description="Polar residues" evidence="1">
    <location>
        <begin position="240"/>
        <end position="251"/>
    </location>
</feature>
<dbReference type="OrthoDB" id="5526542at2"/>
<evidence type="ECO:0000313" key="3">
    <source>
        <dbReference type="Proteomes" id="UP000298781"/>
    </source>
</evidence>
<dbReference type="InterPro" id="IPR009282">
    <property type="entry name" value="DUF937"/>
</dbReference>
<proteinExistence type="predicted"/>
<reference evidence="2 3" key="1">
    <citation type="submission" date="2019-04" db="EMBL/GenBank/DDBJ databases">
        <title>Phreatobacter aquaticus sp. nov.</title>
        <authorList>
            <person name="Choi A."/>
        </authorList>
    </citation>
    <scope>NUCLEOTIDE SEQUENCE [LARGE SCALE GENOMIC DNA]</scope>
    <source>
        <strain evidence="2 3">KCTC 52518</strain>
    </source>
</reference>
<evidence type="ECO:0000256" key="1">
    <source>
        <dbReference type="SAM" id="MobiDB-lite"/>
    </source>
</evidence>
<organism evidence="2 3">
    <name type="scientific">Phreatobacter stygius</name>
    <dbReference type="NCBI Taxonomy" id="1940610"/>
    <lineage>
        <taxon>Bacteria</taxon>
        <taxon>Pseudomonadati</taxon>
        <taxon>Pseudomonadota</taxon>
        <taxon>Alphaproteobacteria</taxon>
        <taxon>Hyphomicrobiales</taxon>
        <taxon>Phreatobacteraceae</taxon>
        <taxon>Phreatobacter</taxon>
    </lineage>
</organism>
<dbReference type="AlphaFoldDB" id="A0A4D7B5P2"/>
<dbReference type="EMBL" id="CP039690">
    <property type="protein sequence ID" value="QCI65728.1"/>
    <property type="molecule type" value="Genomic_DNA"/>
</dbReference>
<gene>
    <name evidence="2" type="ORF">E8M01_16825</name>
</gene>
<evidence type="ECO:0000313" key="2">
    <source>
        <dbReference type="EMBL" id="QCI65728.1"/>
    </source>
</evidence>
<sequence>MQPRPEESAARGNAAMFNLADILAQAQGNQSFDAIAKQFGWSPDQAQTAMAALLPAFTMGMNRATQSPTGMADLFSLFTSGPNYAQMFDNPMAAAPGMMSAGQDVLGKLFGSPALTQAIAQQAAAVSGVGQEVMKQVMPVMASMLMGGLLKGAMNGQNPLGSILATTLGQMMPGMAKTASDPVSGMVGVFTNAIGNMMGGKPQQPGSGLPGLDQLMELARQMQAANPLLNGSMNPAAAPSESSGPRTLGQQAADTWTATMGRMFQSGRDMQDQQLAQLEQLFEQFKPKPKA</sequence>
<dbReference type="Pfam" id="PF06078">
    <property type="entry name" value="DUF937"/>
    <property type="match status" value="1"/>
</dbReference>
<protein>
    <submittedName>
        <fullName evidence="2">DUF937 domain-containing protein</fullName>
    </submittedName>
</protein>
<name>A0A4D7B5P2_9HYPH</name>
<dbReference type="Proteomes" id="UP000298781">
    <property type="component" value="Chromosome"/>
</dbReference>
<dbReference type="KEGG" id="pstg:E8M01_16825"/>
<keyword evidence="3" id="KW-1185">Reference proteome</keyword>